<dbReference type="PROSITE" id="PS01124">
    <property type="entry name" value="HTH_ARAC_FAMILY_2"/>
    <property type="match status" value="1"/>
</dbReference>
<dbReference type="SUPFAM" id="SSF46689">
    <property type="entry name" value="Homeodomain-like"/>
    <property type="match status" value="1"/>
</dbReference>
<accession>A0ABU0JBZ8</accession>
<evidence type="ECO:0000313" key="5">
    <source>
        <dbReference type="EMBL" id="MDQ0471798.1"/>
    </source>
</evidence>
<keyword evidence="1" id="KW-0805">Transcription regulation</keyword>
<organism evidence="5 6">
    <name type="scientific">Labrys wisconsinensis</name>
    <dbReference type="NCBI Taxonomy" id="425677"/>
    <lineage>
        <taxon>Bacteria</taxon>
        <taxon>Pseudomonadati</taxon>
        <taxon>Pseudomonadota</taxon>
        <taxon>Alphaproteobacteria</taxon>
        <taxon>Hyphomicrobiales</taxon>
        <taxon>Xanthobacteraceae</taxon>
        <taxon>Labrys</taxon>
    </lineage>
</organism>
<dbReference type="InterPro" id="IPR009057">
    <property type="entry name" value="Homeodomain-like_sf"/>
</dbReference>
<dbReference type="SMART" id="SM00342">
    <property type="entry name" value="HTH_ARAC"/>
    <property type="match status" value="1"/>
</dbReference>
<dbReference type="PRINTS" id="PR00032">
    <property type="entry name" value="HTHARAC"/>
</dbReference>
<evidence type="ECO:0000256" key="2">
    <source>
        <dbReference type="ARBA" id="ARBA00023125"/>
    </source>
</evidence>
<gene>
    <name evidence="5" type="ORF">QO011_004825</name>
</gene>
<keyword evidence="6" id="KW-1185">Reference proteome</keyword>
<feature type="domain" description="HTH araC/xylS-type" evidence="4">
    <location>
        <begin position="211"/>
        <end position="310"/>
    </location>
</feature>
<dbReference type="Pfam" id="PF12833">
    <property type="entry name" value="HTH_18"/>
    <property type="match status" value="1"/>
</dbReference>
<protein>
    <submittedName>
        <fullName evidence="5">AraC-like DNA-binding protein</fullName>
    </submittedName>
</protein>
<evidence type="ECO:0000313" key="6">
    <source>
        <dbReference type="Proteomes" id="UP001242480"/>
    </source>
</evidence>
<dbReference type="PANTHER" id="PTHR46796:SF6">
    <property type="entry name" value="ARAC SUBFAMILY"/>
    <property type="match status" value="1"/>
</dbReference>
<dbReference type="InterPro" id="IPR020449">
    <property type="entry name" value="Tscrpt_reg_AraC-type_HTH"/>
</dbReference>
<dbReference type="Pfam" id="PF14525">
    <property type="entry name" value="AraC_binding_2"/>
    <property type="match status" value="1"/>
</dbReference>
<reference evidence="5 6" key="1">
    <citation type="submission" date="2023-07" db="EMBL/GenBank/DDBJ databases">
        <title>Genomic Encyclopedia of Type Strains, Phase IV (KMG-IV): sequencing the most valuable type-strain genomes for metagenomic binning, comparative biology and taxonomic classification.</title>
        <authorList>
            <person name="Goeker M."/>
        </authorList>
    </citation>
    <scope>NUCLEOTIDE SEQUENCE [LARGE SCALE GENOMIC DNA]</scope>
    <source>
        <strain evidence="5 6">DSM 19619</strain>
    </source>
</reference>
<dbReference type="EMBL" id="JAUSVX010000010">
    <property type="protein sequence ID" value="MDQ0471798.1"/>
    <property type="molecule type" value="Genomic_DNA"/>
</dbReference>
<dbReference type="InterPro" id="IPR050204">
    <property type="entry name" value="AraC_XylS_family_regulators"/>
</dbReference>
<evidence type="ECO:0000256" key="1">
    <source>
        <dbReference type="ARBA" id="ARBA00023015"/>
    </source>
</evidence>
<proteinExistence type="predicted"/>
<evidence type="ECO:0000256" key="3">
    <source>
        <dbReference type="ARBA" id="ARBA00023163"/>
    </source>
</evidence>
<dbReference type="Proteomes" id="UP001242480">
    <property type="component" value="Unassembled WGS sequence"/>
</dbReference>
<keyword evidence="2" id="KW-0238">DNA-binding</keyword>
<dbReference type="InterPro" id="IPR018060">
    <property type="entry name" value="HTH_AraC"/>
</dbReference>
<evidence type="ECO:0000259" key="4">
    <source>
        <dbReference type="PROSITE" id="PS01124"/>
    </source>
</evidence>
<comment type="caution">
    <text evidence="5">The sequence shown here is derived from an EMBL/GenBank/DDBJ whole genome shotgun (WGS) entry which is preliminary data.</text>
</comment>
<dbReference type="RefSeq" id="WP_307277558.1">
    <property type="nucleotide sequence ID" value="NZ_JAUSVX010000010.1"/>
</dbReference>
<dbReference type="PANTHER" id="PTHR46796">
    <property type="entry name" value="HTH-TYPE TRANSCRIPTIONAL ACTIVATOR RHAS-RELATED"/>
    <property type="match status" value="1"/>
</dbReference>
<name>A0ABU0JBZ8_9HYPH</name>
<dbReference type="InterPro" id="IPR035418">
    <property type="entry name" value="AraC-bd_2"/>
</dbReference>
<dbReference type="Gene3D" id="1.10.10.60">
    <property type="entry name" value="Homeodomain-like"/>
    <property type="match status" value="1"/>
</dbReference>
<sequence length="310" mass="34551">MAQTYSTIGLAKPDVEPYWQDVVCRTYVPIGCHVENGSDFRGTVHYKPMGQVELTQISAQAARYDRTPTEIRRDDIDDYLVCLVTTGSKQLAQSGRATPIRPGELCMFDTARPYVVGAPEQYDAILLKIPRLELNSRLPAAERLSAMRVASDGPYARLAAAMLRSTADILLDDAEQAHRLVPSLIDLVALAFDESFVGLDQGQPRYTRIVERAEAVIRERLFDEDFDASMIPAEIGVSPRTLCRALAQQGITPAKWIWQKRLDAARDMLVARRGMSVSEVAITCGFSDFSHFSRAFKRRFTVSPSAFVSK</sequence>
<keyword evidence="3" id="KW-0804">Transcription</keyword>